<dbReference type="GO" id="GO:0009279">
    <property type="term" value="C:cell outer membrane"/>
    <property type="evidence" value="ECO:0007669"/>
    <property type="project" value="UniProtKB-SubCell"/>
</dbReference>
<dbReference type="EMBL" id="FNYE01000016">
    <property type="protein sequence ID" value="SEJ71602.1"/>
    <property type="molecule type" value="Genomic_DNA"/>
</dbReference>
<dbReference type="SUPFAM" id="SSF56925">
    <property type="entry name" value="OMPA-like"/>
    <property type="match status" value="1"/>
</dbReference>
<dbReference type="InterPro" id="IPR027385">
    <property type="entry name" value="Beta-barrel_OMP"/>
</dbReference>
<sequence length="163" mass="17542">MCAAIVGSGIAQAQPTKEQLMEDFSGPYIGFEAGLNISSSSGAINKPTHTTFFPGFVAGYGFNVGPVVLGAEAFLDLHHGSASYKDAGIDAKIGYPIGRLMPYARLGAKVDYPGARFHYGLGLEYQFTKNASVFTEWTGDSGNPKKTHWTNNDFTVGVNYRFN</sequence>
<evidence type="ECO:0000313" key="5">
    <source>
        <dbReference type="Proteomes" id="UP000198866"/>
    </source>
</evidence>
<evidence type="ECO:0000256" key="1">
    <source>
        <dbReference type="ARBA" id="ARBA00004442"/>
    </source>
</evidence>
<evidence type="ECO:0000259" key="3">
    <source>
        <dbReference type="Pfam" id="PF13505"/>
    </source>
</evidence>
<proteinExistence type="predicted"/>
<dbReference type="Gene3D" id="2.40.160.20">
    <property type="match status" value="1"/>
</dbReference>
<dbReference type="NCBIfam" id="TIGR01414">
    <property type="entry name" value="autotrans_barl"/>
    <property type="match status" value="1"/>
</dbReference>
<dbReference type="InterPro" id="IPR006315">
    <property type="entry name" value="OM_autotransptr_brl_dom"/>
</dbReference>
<keyword evidence="2" id="KW-0732">Signal</keyword>
<dbReference type="Pfam" id="PF13505">
    <property type="entry name" value="OMP_b-brl"/>
    <property type="match status" value="1"/>
</dbReference>
<dbReference type="InterPro" id="IPR011250">
    <property type="entry name" value="OMP/PagP_B-barrel"/>
</dbReference>
<dbReference type="AlphaFoldDB" id="A0A1H7BAS6"/>
<dbReference type="STRING" id="667676.SAMN05192539_101671"/>
<organism evidence="4 5">
    <name type="scientific">Paraburkholderia diazotrophica</name>
    <dbReference type="NCBI Taxonomy" id="667676"/>
    <lineage>
        <taxon>Bacteria</taxon>
        <taxon>Pseudomonadati</taxon>
        <taxon>Pseudomonadota</taxon>
        <taxon>Betaproteobacteria</taxon>
        <taxon>Burkholderiales</taxon>
        <taxon>Burkholderiaceae</taxon>
        <taxon>Paraburkholderia</taxon>
    </lineage>
</organism>
<gene>
    <name evidence="4" type="ORF">SAMN05192539_101671</name>
</gene>
<reference evidence="5" key="1">
    <citation type="submission" date="2016-10" db="EMBL/GenBank/DDBJ databases">
        <authorList>
            <person name="Varghese N."/>
            <person name="Submissions S."/>
        </authorList>
    </citation>
    <scope>NUCLEOTIDE SEQUENCE [LARGE SCALE GENOMIC DNA]</scope>
    <source>
        <strain evidence="5">LMG 26031</strain>
    </source>
</reference>
<comment type="subcellular location">
    <subcellularLocation>
        <location evidence="1">Cell outer membrane</location>
    </subcellularLocation>
</comment>
<evidence type="ECO:0000313" key="4">
    <source>
        <dbReference type="EMBL" id="SEJ71602.1"/>
    </source>
</evidence>
<feature type="domain" description="Outer membrane protein beta-barrel" evidence="3">
    <location>
        <begin position="5"/>
        <end position="162"/>
    </location>
</feature>
<keyword evidence="5" id="KW-1185">Reference proteome</keyword>
<protein>
    <submittedName>
        <fullName evidence="4">Outer membrane immunogenic protein</fullName>
    </submittedName>
</protein>
<accession>A0A1H7BAS6</accession>
<evidence type="ECO:0000256" key="2">
    <source>
        <dbReference type="ARBA" id="ARBA00022729"/>
    </source>
</evidence>
<dbReference type="Proteomes" id="UP000198866">
    <property type="component" value="Unassembled WGS sequence"/>
</dbReference>
<name>A0A1H7BAS6_9BURK</name>